<feature type="transmembrane region" description="Helical" evidence="14">
    <location>
        <begin position="45"/>
        <end position="64"/>
    </location>
</feature>
<comment type="similarity">
    <text evidence="4 14">Belongs to the diacylglycerol acyltransferase family.</text>
</comment>
<name>A0A2A6C7S9_PRIPA</name>
<gene>
    <name evidence="15" type="primary">WBGene00107645</name>
</gene>
<dbReference type="GO" id="GO:0019432">
    <property type="term" value="P:triglyceride biosynthetic process"/>
    <property type="evidence" value="ECO:0000318"/>
    <property type="project" value="GO_Central"/>
</dbReference>
<dbReference type="GO" id="GO:0005789">
    <property type="term" value="C:endoplasmic reticulum membrane"/>
    <property type="evidence" value="ECO:0000318"/>
    <property type="project" value="GO_Central"/>
</dbReference>
<evidence type="ECO:0000256" key="2">
    <source>
        <dbReference type="ARBA" id="ARBA00004771"/>
    </source>
</evidence>
<evidence type="ECO:0000256" key="11">
    <source>
        <dbReference type="ARBA" id="ARBA00023098"/>
    </source>
</evidence>
<evidence type="ECO:0000256" key="3">
    <source>
        <dbReference type="ARBA" id="ARBA00005189"/>
    </source>
</evidence>
<keyword evidence="6 14" id="KW-0808">Transferase</keyword>
<evidence type="ECO:0000313" key="15">
    <source>
        <dbReference type="EnsemblMetazoa" id="PPA18091.1"/>
    </source>
</evidence>
<dbReference type="OrthoDB" id="264532at2759"/>
<keyword evidence="16" id="KW-1185">Reference proteome</keyword>
<sequence length="353" mass="40521">MTTVLGIELAPMKLPWERRLQTLGVLYHFWCSFVTPVLILAFFGWLLYAGYLLVVLAYGVWLWWDWDSPRKGAYPSRYFLNMRIHKWFTGYFPLSIHPTAELPADQNYLIGFHPHGIISISAYNFMSNGTGLMDRFPNITFHLCTLVGQFYLPLRREWFMMHGIINCSKESLKVVRVQCTPLTFPPCRYVLGDRRKGQAAVLVVGGAEEALDAHPGKHVLTLNKRKGFIKLALETGAHLVPCYGFGENDLYLQAANEQGSLVRKIQTWVKKLWGVSPVMFHGRGVFNYNLGLLPFRKQLNTVLGAPIPVVQTETPTQEQIDDLHSLYVQRLVELFEEHKTKYGVPEDKRLEIH</sequence>
<evidence type="ECO:0000256" key="8">
    <source>
        <dbReference type="ARBA" id="ARBA00022798"/>
    </source>
</evidence>
<reference evidence="15" key="2">
    <citation type="submission" date="2022-06" db="UniProtKB">
        <authorList>
            <consortium name="EnsemblMetazoa"/>
        </authorList>
    </citation>
    <scope>IDENTIFICATION</scope>
    <source>
        <strain evidence="15">PS312</strain>
    </source>
</reference>
<accession>A0A8R1UDI4</accession>
<keyword evidence="8" id="KW-0319">Glycerol metabolism</keyword>
<dbReference type="GO" id="GO:0004144">
    <property type="term" value="F:diacylglycerol O-acyltransferase activity"/>
    <property type="evidence" value="ECO:0000318"/>
    <property type="project" value="GO_Central"/>
</dbReference>
<evidence type="ECO:0000256" key="10">
    <source>
        <dbReference type="ARBA" id="ARBA00022989"/>
    </source>
</evidence>
<comment type="pathway">
    <text evidence="3">Lipid metabolism.</text>
</comment>
<keyword evidence="5" id="KW-0444">Lipid biosynthesis</keyword>
<reference evidence="16" key="1">
    <citation type="journal article" date="2008" name="Nat. Genet.">
        <title>The Pristionchus pacificus genome provides a unique perspective on nematode lifestyle and parasitism.</title>
        <authorList>
            <person name="Dieterich C."/>
            <person name="Clifton S.W."/>
            <person name="Schuster L.N."/>
            <person name="Chinwalla A."/>
            <person name="Delehaunty K."/>
            <person name="Dinkelacker I."/>
            <person name="Fulton L."/>
            <person name="Fulton R."/>
            <person name="Godfrey J."/>
            <person name="Minx P."/>
            <person name="Mitreva M."/>
            <person name="Roeseler W."/>
            <person name="Tian H."/>
            <person name="Witte H."/>
            <person name="Yang S.P."/>
            <person name="Wilson R.K."/>
            <person name="Sommer R.J."/>
        </authorList>
    </citation>
    <scope>NUCLEOTIDE SEQUENCE [LARGE SCALE GENOMIC DNA]</scope>
    <source>
        <strain evidence="16">PS312</strain>
    </source>
</reference>
<dbReference type="EnsemblMetazoa" id="PPA18091.1">
    <property type="protein sequence ID" value="PPA18091.1"/>
    <property type="gene ID" value="WBGene00107645"/>
</dbReference>
<dbReference type="Proteomes" id="UP000005239">
    <property type="component" value="Unassembled WGS sequence"/>
</dbReference>
<dbReference type="EC" id="2.3.1.-" evidence="14"/>
<evidence type="ECO:0000256" key="14">
    <source>
        <dbReference type="RuleBase" id="RU367023"/>
    </source>
</evidence>
<organism evidence="15 16">
    <name type="scientific">Pristionchus pacificus</name>
    <name type="common">Parasitic nematode worm</name>
    <dbReference type="NCBI Taxonomy" id="54126"/>
    <lineage>
        <taxon>Eukaryota</taxon>
        <taxon>Metazoa</taxon>
        <taxon>Ecdysozoa</taxon>
        <taxon>Nematoda</taxon>
        <taxon>Chromadorea</taxon>
        <taxon>Rhabditida</taxon>
        <taxon>Rhabditina</taxon>
        <taxon>Diplogasteromorpha</taxon>
        <taxon>Diplogasteroidea</taxon>
        <taxon>Neodiplogasteridae</taxon>
        <taxon>Pristionchus</taxon>
    </lineage>
</organism>
<comment type="subcellular location">
    <subcellularLocation>
        <location evidence="1 14">Endoplasmic reticulum membrane</location>
        <topology evidence="1 14">Multi-pass membrane protein</topology>
    </subcellularLocation>
</comment>
<dbReference type="PANTHER" id="PTHR12317:SF0">
    <property type="entry name" value="ACYLTRANSFERASE"/>
    <property type="match status" value="1"/>
</dbReference>
<accession>A0A2A6C7S9</accession>
<dbReference type="Pfam" id="PF03982">
    <property type="entry name" value="DAGAT"/>
    <property type="match status" value="1"/>
</dbReference>
<keyword evidence="10 14" id="KW-1133">Transmembrane helix</keyword>
<feature type="transmembrane region" description="Helical" evidence="14">
    <location>
        <begin position="20"/>
        <end position="39"/>
    </location>
</feature>
<dbReference type="InterPro" id="IPR007130">
    <property type="entry name" value="DAGAT"/>
</dbReference>
<evidence type="ECO:0000256" key="4">
    <source>
        <dbReference type="ARBA" id="ARBA00005420"/>
    </source>
</evidence>
<evidence type="ECO:0000256" key="7">
    <source>
        <dbReference type="ARBA" id="ARBA00022692"/>
    </source>
</evidence>
<keyword evidence="9 14" id="KW-0256">Endoplasmic reticulum</keyword>
<keyword evidence="7 14" id="KW-0812">Transmembrane</keyword>
<evidence type="ECO:0000256" key="6">
    <source>
        <dbReference type="ARBA" id="ARBA00022679"/>
    </source>
</evidence>
<keyword evidence="11" id="KW-0443">Lipid metabolism</keyword>
<evidence type="ECO:0000256" key="5">
    <source>
        <dbReference type="ARBA" id="ARBA00022516"/>
    </source>
</evidence>
<comment type="pathway">
    <text evidence="2">Glycerolipid metabolism; triacylglycerol biosynthesis.</text>
</comment>
<proteinExistence type="inferred from homology"/>
<keyword evidence="12 14" id="KW-0472">Membrane</keyword>
<dbReference type="PANTHER" id="PTHR12317">
    <property type="entry name" value="DIACYLGLYCEROL O-ACYLTRANSFERASE"/>
    <property type="match status" value="1"/>
</dbReference>
<dbReference type="AlphaFoldDB" id="A0A2A6C7S9"/>
<evidence type="ECO:0000256" key="1">
    <source>
        <dbReference type="ARBA" id="ARBA00004477"/>
    </source>
</evidence>
<evidence type="ECO:0000256" key="9">
    <source>
        <dbReference type="ARBA" id="ARBA00022824"/>
    </source>
</evidence>
<evidence type="ECO:0000256" key="12">
    <source>
        <dbReference type="ARBA" id="ARBA00023136"/>
    </source>
</evidence>
<evidence type="ECO:0000313" key="16">
    <source>
        <dbReference type="Proteomes" id="UP000005239"/>
    </source>
</evidence>
<dbReference type="CDD" id="cd07987">
    <property type="entry name" value="LPLAT_MGAT-like"/>
    <property type="match status" value="1"/>
</dbReference>
<dbReference type="GO" id="GO:0006071">
    <property type="term" value="P:glycerol metabolic process"/>
    <property type="evidence" value="ECO:0007669"/>
    <property type="project" value="UniProtKB-KW"/>
</dbReference>
<evidence type="ECO:0000256" key="13">
    <source>
        <dbReference type="ARBA" id="ARBA00023315"/>
    </source>
</evidence>
<keyword evidence="13" id="KW-0012">Acyltransferase</keyword>
<protein>
    <recommendedName>
        <fullName evidence="14">Acyltransferase</fullName>
        <ecNumber evidence="14">2.3.1.-</ecNumber>
    </recommendedName>
</protein>